<dbReference type="Gene3D" id="3.40.630.30">
    <property type="match status" value="1"/>
</dbReference>
<dbReference type="InterPro" id="IPR000182">
    <property type="entry name" value="GNAT_dom"/>
</dbReference>
<gene>
    <name evidence="3" type="ORF">UFOPK4179_00731</name>
</gene>
<evidence type="ECO:0000256" key="1">
    <source>
        <dbReference type="ARBA" id="ARBA00022679"/>
    </source>
</evidence>
<organism evidence="3">
    <name type="scientific">freshwater metagenome</name>
    <dbReference type="NCBI Taxonomy" id="449393"/>
    <lineage>
        <taxon>unclassified sequences</taxon>
        <taxon>metagenomes</taxon>
        <taxon>ecological metagenomes</taxon>
    </lineage>
</organism>
<dbReference type="EMBL" id="CAETWZ010000059">
    <property type="protein sequence ID" value="CAB4367937.1"/>
    <property type="molecule type" value="Genomic_DNA"/>
</dbReference>
<dbReference type="CDD" id="cd04301">
    <property type="entry name" value="NAT_SF"/>
    <property type="match status" value="1"/>
</dbReference>
<dbReference type="PROSITE" id="PS51186">
    <property type="entry name" value="GNAT"/>
    <property type="match status" value="1"/>
</dbReference>
<evidence type="ECO:0000313" key="3">
    <source>
        <dbReference type="EMBL" id="CAB4367937.1"/>
    </source>
</evidence>
<dbReference type="SUPFAM" id="SSF55729">
    <property type="entry name" value="Acyl-CoA N-acyltransferases (Nat)"/>
    <property type="match status" value="1"/>
</dbReference>
<dbReference type="InterPro" id="IPR050769">
    <property type="entry name" value="NAT_camello-type"/>
</dbReference>
<proteinExistence type="predicted"/>
<accession>A0A6J6AGF7</accession>
<reference evidence="3" key="1">
    <citation type="submission" date="2020-05" db="EMBL/GenBank/DDBJ databases">
        <authorList>
            <person name="Chiriac C."/>
            <person name="Salcher M."/>
            <person name="Ghai R."/>
            <person name="Kavagutti S V."/>
        </authorList>
    </citation>
    <scope>NUCLEOTIDE SEQUENCE</scope>
</reference>
<feature type="domain" description="N-acetyltransferase" evidence="2">
    <location>
        <begin position="155"/>
        <end position="285"/>
    </location>
</feature>
<protein>
    <submittedName>
        <fullName evidence="3">Unannotated protein</fullName>
    </submittedName>
</protein>
<dbReference type="Pfam" id="PF00583">
    <property type="entry name" value="Acetyltransf_1"/>
    <property type="match status" value="1"/>
</dbReference>
<dbReference type="AlphaFoldDB" id="A0A6J6AGF7"/>
<dbReference type="PANTHER" id="PTHR13947:SF37">
    <property type="entry name" value="LD18367P"/>
    <property type="match status" value="1"/>
</dbReference>
<sequence>MKARHPKPRTGGTYLLARHLPRWGHPHYGHGVSLVERASRSGVIWSGTTTASVRPSPYVAHHALLSIARSHDPLLQLPDEALLLTWLDTLSQWGYHSVSTSALAPIAATALHDIGFSTAQDLVLLEHHHRDTDNFIGVLPSLRGRWPGSRFPSQPVITEILHLDCAAFGNERQMDLITLREALCATEQSRVFVSYVDKLLVGFVIVGVSDTHGFIQRLAVDPNCRNSGVGTRLVQTALAWIQAKDCVSTVVNTEASNVVALHVYENFGFAPMNYRLAVLEKNLLP</sequence>
<dbReference type="GO" id="GO:0008080">
    <property type="term" value="F:N-acetyltransferase activity"/>
    <property type="evidence" value="ECO:0007669"/>
    <property type="project" value="InterPro"/>
</dbReference>
<dbReference type="PANTHER" id="PTHR13947">
    <property type="entry name" value="GNAT FAMILY N-ACETYLTRANSFERASE"/>
    <property type="match status" value="1"/>
</dbReference>
<name>A0A6J6AGF7_9ZZZZ</name>
<dbReference type="InterPro" id="IPR016181">
    <property type="entry name" value="Acyl_CoA_acyltransferase"/>
</dbReference>
<evidence type="ECO:0000259" key="2">
    <source>
        <dbReference type="PROSITE" id="PS51186"/>
    </source>
</evidence>
<keyword evidence="1" id="KW-0808">Transferase</keyword>